<dbReference type="OrthoDB" id="4151048at2759"/>
<protein>
    <submittedName>
        <fullName evidence="1">Uncharacterized protein</fullName>
    </submittedName>
</protein>
<sequence>MPSPIYTDFQIESPIFLKGSQFSVGSGGGGSLGPGHAIDLAAYYVRQQHLQNMPQSSPVAEKELSVHGDVLETVQMQDRSKFADGAIRLRMLNHDMSDQMDDMIFGSNYESQMNMA</sequence>
<dbReference type="RefSeq" id="XP_018128406.1">
    <property type="nucleotide sequence ID" value="XM_018275648.1"/>
</dbReference>
<gene>
    <name evidence="1" type="ORF">VE01_06195</name>
</gene>
<dbReference type="AlphaFoldDB" id="A0A1B8GFT8"/>
<accession>A0A1B8GFT8</accession>
<reference evidence="2" key="2">
    <citation type="journal article" date="2018" name="Nat. Commun.">
        <title>Extreme sensitivity to ultraviolet light in the fungal pathogen causing white-nose syndrome of bats.</title>
        <authorList>
            <person name="Palmer J.M."/>
            <person name="Drees K.P."/>
            <person name="Foster J.T."/>
            <person name="Lindner D.L."/>
        </authorList>
    </citation>
    <scope>NUCLEOTIDE SEQUENCE [LARGE SCALE GENOMIC DNA]</scope>
    <source>
        <strain evidence="2">UAMH 10579</strain>
    </source>
</reference>
<reference evidence="1 2" key="1">
    <citation type="submission" date="2016-03" db="EMBL/GenBank/DDBJ databases">
        <title>Comparative genomics of Pseudogymnoascus destructans, the fungus causing white-nose syndrome of bats.</title>
        <authorList>
            <person name="Palmer J.M."/>
            <person name="Drees K.P."/>
            <person name="Foster J.T."/>
            <person name="Lindner D.L."/>
        </authorList>
    </citation>
    <scope>NUCLEOTIDE SEQUENCE [LARGE SCALE GENOMIC DNA]</scope>
    <source>
        <strain evidence="1 2">UAMH 10579</strain>
    </source>
</reference>
<name>A0A1B8GFT8_9PEZI</name>
<keyword evidence="2" id="KW-1185">Reference proteome</keyword>
<dbReference type="STRING" id="342668.A0A1B8GFT8"/>
<proteinExistence type="predicted"/>
<evidence type="ECO:0000313" key="1">
    <source>
        <dbReference type="EMBL" id="OBT94673.1"/>
    </source>
</evidence>
<dbReference type="EMBL" id="KV460241">
    <property type="protein sequence ID" value="OBT94673.1"/>
    <property type="molecule type" value="Genomic_DNA"/>
</dbReference>
<dbReference type="GeneID" id="28839581"/>
<dbReference type="Proteomes" id="UP000091956">
    <property type="component" value="Unassembled WGS sequence"/>
</dbReference>
<evidence type="ECO:0000313" key="2">
    <source>
        <dbReference type="Proteomes" id="UP000091956"/>
    </source>
</evidence>
<organism evidence="1 2">
    <name type="scientific">Pseudogymnoascus verrucosus</name>
    <dbReference type="NCBI Taxonomy" id="342668"/>
    <lineage>
        <taxon>Eukaryota</taxon>
        <taxon>Fungi</taxon>
        <taxon>Dikarya</taxon>
        <taxon>Ascomycota</taxon>
        <taxon>Pezizomycotina</taxon>
        <taxon>Leotiomycetes</taxon>
        <taxon>Thelebolales</taxon>
        <taxon>Thelebolaceae</taxon>
        <taxon>Pseudogymnoascus</taxon>
    </lineage>
</organism>